<evidence type="ECO:0000259" key="1">
    <source>
        <dbReference type="Pfam" id="PF04179"/>
    </source>
</evidence>
<dbReference type="EMBL" id="NAJO01000024">
    <property type="protein sequence ID" value="OQO03607.1"/>
    <property type="molecule type" value="Genomic_DNA"/>
</dbReference>
<dbReference type="GO" id="GO:0019988">
    <property type="term" value="P:charged-tRNA amino acid modification"/>
    <property type="evidence" value="ECO:0007669"/>
    <property type="project" value="InterPro"/>
</dbReference>
<evidence type="ECO:0000259" key="2">
    <source>
        <dbReference type="Pfam" id="PF17184"/>
    </source>
</evidence>
<dbReference type="InterPro" id="IPR033449">
    <property type="entry name" value="Rit1_N"/>
</dbReference>
<evidence type="ECO:0008006" key="5">
    <source>
        <dbReference type="Google" id="ProtNLM"/>
    </source>
</evidence>
<dbReference type="FunCoup" id="A0A1V8SWS4">
    <property type="interactions" value="94"/>
</dbReference>
<proteinExistence type="predicted"/>
<feature type="domain" description="Rit1 N-terminal" evidence="2">
    <location>
        <begin position="27"/>
        <end position="283"/>
    </location>
</feature>
<evidence type="ECO:0000313" key="3">
    <source>
        <dbReference type="EMBL" id="OQO03607.1"/>
    </source>
</evidence>
<sequence>MSSPPLSLHSLIFPSASTSISTTLTSLKRQNLSITNRLRSIRSDASFVLTIADHFNLPLITNERCGSWYVPPERKAGSAYFKSTDGHAGQWAFSLRRLNLQVLDVVGTGKGCIIVDSTRRGKSMPDALSKTAPIWIAVLNRLLFPEHPESHWLRTPEDVVSASEHAQIDARLEGFVRDARSLDLDLPALRAKLQRPMRAVWITPETDLGRTISTDEDHAYVMLCTASSRASESSKLGAAYVQGAADDSEAWACGLDAVTFWANADALLATSDDALSETITTLMKKSTTSSRLPIRISPAYALAVGDNASLIDSKSRLQDYDVIVEITRLTLPLRQPVPSKVEIKKRLSWIMASIPDVSPSRATLQSVNAHLMG</sequence>
<reference evidence="4" key="1">
    <citation type="submission" date="2017-03" db="EMBL/GenBank/DDBJ databases">
        <title>Genomes of endolithic fungi from Antarctica.</title>
        <authorList>
            <person name="Coleine C."/>
            <person name="Masonjones S."/>
            <person name="Stajich J.E."/>
        </authorList>
    </citation>
    <scope>NUCLEOTIDE SEQUENCE [LARGE SCALE GENOMIC DNA]</scope>
    <source>
        <strain evidence="4">CCFEE 5527</strain>
    </source>
</reference>
<name>A0A1V8SWS4_9PEZI</name>
<evidence type="ECO:0000313" key="4">
    <source>
        <dbReference type="Proteomes" id="UP000192596"/>
    </source>
</evidence>
<dbReference type="AlphaFoldDB" id="A0A1V8SWS4"/>
<dbReference type="InterPro" id="IPR007306">
    <property type="entry name" value="Rit1"/>
</dbReference>
<dbReference type="PANTHER" id="PTHR31811:SF0">
    <property type="entry name" value="TRNA A64-2'-O-RIBOSYLPHOSPHATE TRANSFERASE"/>
    <property type="match status" value="1"/>
</dbReference>
<dbReference type="InterPro" id="IPR033421">
    <property type="entry name" value="Rit1_DUSP-like"/>
</dbReference>
<feature type="domain" description="Rit1 DUSP-like" evidence="1">
    <location>
        <begin position="334"/>
        <end position="371"/>
    </location>
</feature>
<comment type="caution">
    <text evidence="3">The sequence shown here is derived from an EMBL/GenBank/DDBJ whole genome shotgun (WGS) entry which is preliminary data.</text>
</comment>
<dbReference type="Proteomes" id="UP000192596">
    <property type="component" value="Unassembled WGS sequence"/>
</dbReference>
<dbReference type="STRING" id="1507870.A0A1V8SWS4"/>
<protein>
    <recommendedName>
        <fullName evidence="5">Rit1 N-terminal domain-containing protein</fullName>
    </recommendedName>
</protein>
<dbReference type="OrthoDB" id="45256at2759"/>
<dbReference type="GO" id="GO:0043399">
    <property type="term" value="F:tRNA adenosine(64)-2'-O-ribosylphosphate transferase activity"/>
    <property type="evidence" value="ECO:0007669"/>
    <property type="project" value="InterPro"/>
</dbReference>
<dbReference type="GO" id="GO:0005737">
    <property type="term" value="C:cytoplasm"/>
    <property type="evidence" value="ECO:0007669"/>
    <property type="project" value="TreeGrafter"/>
</dbReference>
<keyword evidence="4" id="KW-1185">Reference proteome</keyword>
<dbReference type="InParanoid" id="A0A1V8SWS4"/>
<dbReference type="Pfam" id="PF04179">
    <property type="entry name" value="Init_tRNA_PT"/>
    <property type="match status" value="1"/>
</dbReference>
<dbReference type="PANTHER" id="PTHR31811">
    <property type="entry name" value="TRNA A64-2'-O-RIBOSYLPHOSPHATE TRANSFERASE"/>
    <property type="match status" value="1"/>
</dbReference>
<accession>A0A1V8SWS4</accession>
<organism evidence="3 4">
    <name type="scientific">Cryoendolithus antarcticus</name>
    <dbReference type="NCBI Taxonomy" id="1507870"/>
    <lineage>
        <taxon>Eukaryota</taxon>
        <taxon>Fungi</taxon>
        <taxon>Dikarya</taxon>
        <taxon>Ascomycota</taxon>
        <taxon>Pezizomycotina</taxon>
        <taxon>Dothideomycetes</taxon>
        <taxon>Dothideomycetidae</taxon>
        <taxon>Cladosporiales</taxon>
        <taxon>Cladosporiaceae</taxon>
        <taxon>Cryoendolithus</taxon>
    </lineage>
</organism>
<gene>
    <name evidence="3" type="ORF">B0A48_10272</name>
</gene>
<dbReference type="Pfam" id="PF17184">
    <property type="entry name" value="Rit1_C"/>
    <property type="match status" value="1"/>
</dbReference>